<dbReference type="InterPro" id="IPR005119">
    <property type="entry name" value="LysR_subst-bd"/>
</dbReference>
<protein>
    <submittedName>
        <fullName evidence="6">LysR family transcriptional regulator</fullName>
    </submittedName>
</protein>
<evidence type="ECO:0000256" key="2">
    <source>
        <dbReference type="ARBA" id="ARBA00023015"/>
    </source>
</evidence>
<dbReference type="PANTHER" id="PTHR30537">
    <property type="entry name" value="HTH-TYPE TRANSCRIPTIONAL REGULATOR"/>
    <property type="match status" value="1"/>
</dbReference>
<comment type="caution">
    <text evidence="6">The sequence shown here is derived from an EMBL/GenBank/DDBJ whole genome shotgun (WGS) entry which is preliminary data.</text>
</comment>
<accession>V8QSF8</accession>
<keyword evidence="2" id="KW-0805">Transcription regulation</keyword>
<dbReference type="OrthoDB" id="116299at2"/>
<dbReference type="GO" id="GO:0003700">
    <property type="term" value="F:DNA-binding transcription factor activity"/>
    <property type="evidence" value="ECO:0007669"/>
    <property type="project" value="InterPro"/>
</dbReference>
<dbReference type="InterPro" id="IPR000847">
    <property type="entry name" value="LysR_HTH_N"/>
</dbReference>
<dbReference type="PROSITE" id="PS50931">
    <property type="entry name" value="HTH_LYSR"/>
    <property type="match status" value="1"/>
</dbReference>
<dbReference type="FunFam" id="1.10.10.10:FF:000001">
    <property type="entry name" value="LysR family transcriptional regulator"/>
    <property type="match status" value="1"/>
</dbReference>
<dbReference type="InterPro" id="IPR036388">
    <property type="entry name" value="WH-like_DNA-bd_sf"/>
</dbReference>
<dbReference type="PATRIC" id="fig|1424334.3.peg.1748"/>
<keyword evidence="4" id="KW-0804">Transcription</keyword>
<sequence>MSLNANDLILFAQVMDAGSFSAAAERTGLPKSTLSRRISGLETELGERLITRSTRKLMITDFGQEVLEHAQRLVDETECTAAFARDRQATPQGTLRISLPSDFFEQVIADFVQHFSILHPKVRLEMDLSARRVDLLAERFDVAIRVASTLPDDNTLVARRLAAIVTSLYASPAYVSQYGEPADPSDLKNHHGLMLMNSVGESRPWRLTRGNDFWEGYPARAFSSNSLGLHRAIVLKGMGIGGLPQPMVASAVKEGLLVPVLPEWHSREAIVWCVTPGRRLLSPATRAFIEVFSEVMQKSEAFKHTR</sequence>
<evidence type="ECO:0000313" key="6">
    <source>
        <dbReference type="EMBL" id="ETF02906.1"/>
    </source>
</evidence>
<dbReference type="InterPro" id="IPR058163">
    <property type="entry name" value="LysR-type_TF_proteobact-type"/>
</dbReference>
<dbReference type="InterPro" id="IPR036390">
    <property type="entry name" value="WH_DNA-bd_sf"/>
</dbReference>
<dbReference type="Gene3D" id="3.40.190.290">
    <property type="match status" value="1"/>
</dbReference>
<name>V8QSF8_9BURK</name>
<keyword evidence="3" id="KW-0238">DNA-binding</keyword>
<organism evidence="6 7">
    <name type="scientific">Advenella kashmirensis W13003</name>
    <dbReference type="NCBI Taxonomy" id="1424334"/>
    <lineage>
        <taxon>Bacteria</taxon>
        <taxon>Pseudomonadati</taxon>
        <taxon>Pseudomonadota</taxon>
        <taxon>Betaproteobacteria</taxon>
        <taxon>Burkholderiales</taxon>
        <taxon>Alcaligenaceae</taxon>
    </lineage>
</organism>
<evidence type="ECO:0000256" key="1">
    <source>
        <dbReference type="ARBA" id="ARBA00009437"/>
    </source>
</evidence>
<dbReference type="eggNOG" id="COG0583">
    <property type="taxonomic scope" value="Bacteria"/>
</dbReference>
<evidence type="ECO:0000256" key="3">
    <source>
        <dbReference type="ARBA" id="ARBA00023125"/>
    </source>
</evidence>
<comment type="similarity">
    <text evidence="1">Belongs to the LysR transcriptional regulatory family.</text>
</comment>
<evidence type="ECO:0000256" key="4">
    <source>
        <dbReference type="ARBA" id="ARBA00023163"/>
    </source>
</evidence>
<dbReference type="GO" id="GO:0003677">
    <property type="term" value="F:DNA binding"/>
    <property type="evidence" value="ECO:0007669"/>
    <property type="project" value="UniProtKB-KW"/>
</dbReference>
<keyword evidence="7" id="KW-1185">Reference proteome</keyword>
<gene>
    <name evidence="6" type="ORF">W822_08720</name>
</gene>
<dbReference type="Pfam" id="PF00126">
    <property type="entry name" value="HTH_1"/>
    <property type="match status" value="1"/>
</dbReference>
<evidence type="ECO:0000259" key="5">
    <source>
        <dbReference type="PROSITE" id="PS50931"/>
    </source>
</evidence>
<dbReference type="Proteomes" id="UP000018733">
    <property type="component" value="Unassembled WGS sequence"/>
</dbReference>
<dbReference type="RefSeq" id="WP_024004720.1">
    <property type="nucleotide sequence ID" value="NZ_KI650979.1"/>
</dbReference>
<reference evidence="6 7" key="1">
    <citation type="journal article" date="2014" name="Genome Announc.">
        <title>Draft Genome Sequence of Advenella kashmirensis Strain W13003, a Polycyclic Aromatic Hydrocarbon-Degrading Bacterium.</title>
        <authorList>
            <person name="Wang X."/>
            <person name="Jin D."/>
            <person name="Zhou L."/>
            <person name="Wu L."/>
            <person name="An W."/>
            <person name="Zhao L."/>
        </authorList>
    </citation>
    <scope>NUCLEOTIDE SEQUENCE [LARGE SCALE GENOMIC DNA]</scope>
    <source>
        <strain evidence="6 7">W13003</strain>
    </source>
</reference>
<proteinExistence type="inferred from homology"/>
<dbReference type="PANTHER" id="PTHR30537:SF5">
    <property type="entry name" value="HTH-TYPE TRANSCRIPTIONAL ACTIVATOR TTDR-RELATED"/>
    <property type="match status" value="1"/>
</dbReference>
<feature type="domain" description="HTH lysR-type" evidence="5">
    <location>
        <begin position="3"/>
        <end position="60"/>
    </location>
</feature>
<dbReference type="EMBL" id="AYXT01000009">
    <property type="protein sequence ID" value="ETF02906.1"/>
    <property type="molecule type" value="Genomic_DNA"/>
</dbReference>
<dbReference type="SUPFAM" id="SSF46785">
    <property type="entry name" value="Winged helix' DNA-binding domain"/>
    <property type="match status" value="1"/>
</dbReference>
<dbReference type="HOGENOM" id="CLU_039613_16_2_4"/>
<dbReference type="STRING" id="1424334.W822_08720"/>
<dbReference type="AlphaFoldDB" id="V8QSF8"/>
<dbReference type="SUPFAM" id="SSF53850">
    <property type="entry name" value="Periplasmic binding protein-like II"/>
    <property type="match status" value="1"/>
</dbReference>
<dbReference type="Gene3D" id="1.10.10.10">
    <property type="entry name" value="Winged helix-like DNA-binding domain superfamily/Winged helix DNA-binding domain"/>
    <property type="match status" value="1"/>
</dbReference>
<dbReference type="CDD" id="cd08422">
    <property type="entry name" value="PBP2_CrgA_like"/>
    <property type="match status" value="1"/>
</dbReference>
<evidence type="ECO:0000313" key="7">
    <source>
        <dbReference type="Proteomes" id="UP000018733"/>
    </source>
</evidence>
<dbReference type="Pfam" id="PF03466">
    <property type="entry name" value="LysR_substrate"/>
    <property type="match status" value="1"/>
</dbReference>